<name>A0A9P8PLR0_WICPI</name>
<proteinExistence type="predicted"/>
<dbReference type="InterPro" id="IPR007149">
    <property type="entry name" value="Leo1"/>
</dbReference>
<comment type="caution">
    <text evidence="2">The sequence shown here is derived from an EMBL/GenBank/DDBJ whole genome shotgun (WGS) entry which is preliminary data.</text>
</comment>
<feature type="compositionally biased region" description="Acidic residues" evidence="1">
    <location>
        <begin position="19"/>
        <end position="33"/>
    </location>
</feature>
<reference evidence="2" key="1">
    <citation type="journal article" date="2021" name="Open Biol.">
        <title>Shared evolutionary footprints suggest mitochondrial oxidative damage underlies multiple complex I losses in fungi.</title>
        <authorList>
            <person name="Schikora-Tamarit M.A."/>
            <person name="Marcet-Houben M."/>
            <person name="Nosek J."/>
            <person name="Gabaldon T."/>
        </authorList>
    </citation>
    <scope>NUCLEOTIDE SEQUENCE</scope>
    <source>
        <strain evidence="2">CBS2887</strain>
    </source>
</reference>
<accession>A0A9P8PLR0</accession>
<evidence type="ECO:0000256" key="1">
    <source>
        <dbReference type="SAM" id="MobiDB-lite"/>
    </source>
</evidence>
<gene>
    <name evidence="2" type="ORF">WICPIJ_009573</name>
</gene>
<dbReference type="GO" id="GO:1990269">
    <property type="term" value="F:RNA polymerase II C-terminal domain phosphoserine binding"/>
    <property type="evidence" value="ECO:0007669"/>
    <property type="project" value="TreeGrafter"/>
</dbReference>
<dbReference type="GO" id="GO:0016593">
    <property type="term" value="C:Cdc73/Paf1 complex"/>
    <property type="evidence" value="ECO:0007669"/>
    <property type="project" value="InterPro"/>
</dbReference>
<organism evidence="2 3">
    <name type="scientific">Wickerhamomyces pijperi</name>
    <name type="common">Yeast</name>
    <name type="synonym">Pichia pijperi</name>
    <dbReference type="NCBI Taxonomy" id="599730"/>
    <lineage>
        <taxon>Eukaryota</taxon>
        <taxon>Fungi</taxon>
        <taxon>Dikarya</taxon>
        <taxon>Ascomycota</taxon>
        <taxon>Saccharomycotina</taxon>
        <taxon>Saccharomycetes</taxon>
        <taxon>Phaffomycetales</taxon>
        <taxon>Wickerhamomycetaceae</taxon>
        <taxon>Wickerhamomyces</taxon>
    </lineage>
</organism>
<protein>
    <recommendedName>
        <fullName evidence="4">RNA polymerase-associated protein LEO1</fullName>
    </recommendedName>
</protein>
<dbReference type="GO" id="GO:0006368">
    <property type="term" value="P:transcription elongation by RNA polymerase II"/>
    <property type="evidence" value="ECO:0007669"/>
    <property type="project" value="InterPro"/>
</dbReference>
<keyword evidence="3" id="KW-1185">Reference proteome</keyword>
<feature type="region of interest" description="Disordered" evidence="1">
    <location>
        <begin position="1"/>
        <end position="87"/>
    </location>
</feature>
<dbReference type="EMBL" id="JAEUBG010005526">
    <property type="protein sequence ID" value="KAH3674366.1"/>
    <property type="molecule type" value="Genomic_DNA"/>
</dbReference>
<sequence>MLDIEATESFKQHSKPVIADDEDEDLFGEEQEASSEPKQQQDNDVDDLFGDEEDDEAAEKSNLNNFIEKNSEDEDDEDEEDQFLVKSQTRLPPIYDAKVPSYLKIQPTRFDASNFSKYLESIDLKIDNGQLTQQQLSLIKLSEENTMRWRFNKSESAGLEMESNTQLIEWEDGSMSLKLGEEVFDVIQSNLKDTYLMTKQENQTAADGDSAGQFSSSGSENALYLSDGAVVKSLKFVPTSTHSKIHKSLTSAKACAVRVREHRPTAGR</sequence>
<dbReference type="PANTHER" id="PTHR23146:SF0">
    <property type="entry name" value="RNA POLYMERASE-ASSOCIATED PROTEIN LEO1"/>
    <property type="match status" value="1"/>
</dbReference>
<dbReference type="Pfam" id="PF04004">
    <property type="entry name" value="Leo1"/>
    <property type="match status" value="1"/>
</dbReference>
<reference evidence="2" key="2">
    <citation type="submission" date="2021-01" db="EMBL/GenBank/DDBJ databases">
        <authorList>
            <person name="Schikora-Tamarit M.A."/>
        </authorList>
    </citation>
    <scope>NUCLEOTIDE SEQUENCE</scope>
    <source>
        <strain evidence="2">CBS2887</strain>
    </source>
</reference>
<feature type="compositionally biased region" description="Acidic residues" evidence="1">
    <location>
        <begin position="71"/>
        <end position="82"/>
    </location>
</feature>
<dbReference type="AlphaFoldDB" id="A0A9P8PLR0"/>
<evidence type="ECO:0000313" key="2">
    <source>
        <dbReference type="EMBL" id="KAH3674366.1"/>
    </source>
</evidence>
<feature type="compositionally biased region" description="Acidic residues" evidence="1">
    <location>
        <begin position="43"/>
        <end position="57"/>
    </location>
</feature>
<dbReference type="Proteomes" id="UP000774326">
    <property type="component" value="Unassembled WGS sequence"/>
</dbReference>
<dbReference type="GO" id="GO:0032968">
    <property type="term" value="P:positive regulation of transcription elongation by RNA polymerase II"/>
    <property type="evidence" value="ECO:0007669"/>
    <property type="project" value="TreeGrafter"/>
</dbReference>
<dbReference type="PANTHER" id="PTHR23146">
    <property type="entry name" value="LEO1 PROTEIN"/>
    <property type="match status" value="1"/>
</dbReference>
<dbReference type="OrthoDB" id="20844at2759"/>
<evidence type="ECO:0008006" key="4">
    <source>
        <dbReference type="Google" id="ProtNLM"/>
    </source>
</evidence>
<evidence type="ECO:0000313" key="3">
    <source>
        <dbReference type="Proteomes" id="UP000774326"/>
    </source>
</evidence>